<sequence>MKKLRIFFSSIFIIILFLTYSTICYGADNIYKGTSSEINATNSNDGYIKIKYTKTTSKNLKVIIEKDSTKYTYDLNNEGEYDTFPLQMGDGKYKIKVFENITDNKYSVKQSIDIKVELSDPKSPFLVANKLVNYSESSDVAKKAHELTEKTDDEIEKLDIIYNYIITNVVYDTDKAKNVKPGYVPDVDEILKSNKGICFDYASIMASMLRSENIPAKLVTGYSSNLSVYHAWNEVYTDETGWIVLNEMYFDGNEWKLMDSTIASSAKQSNSPKVIEYTNKLINPKYYTKQFEY</sequence>
<reference evidence="2 3" key="1">
    <citation type="submission" date="2021-03" db="EMBL/GenBank/DDBJ databases">
        <title>Genomic Encyclopedia of Type Strains, Phase IV (KMG-IV): sequencing the most valuable type-strain genomes for metagenomic binning, comparative biology and taxonomic classification.</title>
        <authorList>
            <person name="Goeker M."/>
        </authorList>
    </citation>
    <scope>NUCLEOTIDE SEQUENCE [LARGE SCALE GENOMIC DNA]</scope>
    <source>
        <strain evidence="2 3">DSM 24004</strain>
    </source>
</reference>
<dbReference type="InterPro" id="IPR038765">
    <property type="entry name" value="Papain-like_cys_pep_sf"/>
</dbReference>
<comment type="caution">
    <text evidence="2">The sequence shown here is derived from an EMBL/GenBank/DDBJ whole genome shotgun (WGS) entry which is preliminary data.</text>
</comment>
<dbReference type="RefSeq" id="WP_209511975.1">
    <property type="nucleotide sequence ID" value="NZ_JAGGKS010000006.1"/>
</dbReference>
<gene>
    <name evidence="2" type="ORF">J2Z76_002100</name>
</gene>
<dbReference type="SUPFAM" id="SSF54001">
    <property type="entry name" value="Cysteine proteinases"/>
    <property type="match status" value="1"/>
</dbReference>
<dbReference type="SMART" id="SM00460">
    <property type="entry name" value="TGc"/>
    <property type="match status" value="1"/>
</dbReference>
<evidence type="ECO:0000313" key="3">
    <source>
        <dbReference type="Proteomes" id="UP001519342"/>
    </source>
</evidence>
<proteinExistence type="predicted"/>
<dbReference type="Pfam" id="PF01841">
    <property type="entry name" value="Transglut_core"/>
    <property type="match status" value="1"/>
</dbReference>
<dbReference type="Proteomes" id="UP001519342">
    <property type="component" value="Unassembled WGS sequence"/>
</dbReference>
<dbReference type="InterPro" id="IPR002931">
    <property type="entry name" value="Transglutaminase-like"/>
</dbReference>
<accession>A0ABS4GFS6</accession>
<keyword evidence="3" id="KW-1185">Reference proteome</keyword>
<evidence type="ECO:0000259" key="1">
    <source>
        <dbReference type="SMART" id="SM00460"/>
    </source>
</evidence>
<dbReference type="EMBL" id="JAGGKS010000006">
    <property type="protein sequence ID" value="MBP1926235.1"/>
    <property type="molecule type" value="Genomic_DNA"/>
</dbReference>
<name>A0ABS4GFS6_9FIRM</name>
<feature type="domain" description="Transglutaminase-like" evidence="1">
    <location>
        <begin position="190"/>
        <end position="247"/>
    </location>
</feature>
<protein>
    <recommendedName>
        <fullName evidence="1">Transglutaminase-like domain-containing protein</fullName>
    </recommendedName>
</protein>
<dbReference type="PANTHER" id="PTHR33490">
    <property type="entry name" value="BLR5614 PROTEIN-RELATED"/>
    <property type="match status" value="1"/>
</dbReference>
<dbReference type="Gene3D" id="3.10.620.30">
    <property type="match status" value="1"/>
</dbReference>
<evidence type="ECO:0000313" key="2">
    <source>
        <dbReference type="EMBL" id="MBP1926235.1"/>
    </source>
</evidence>
<organism evidence="2 3">
    <name type="scientific">Sedimentibacter acidaminivorans</name>
    <dbReference type="NCBI Taxonomy" id="913099"/>
    <lineage>
        <taxon>Bacteria</taxon>
        <taxon>Bacillati</taxon>
        <taxon>Bacillota</taxon>
        <taxon>Tissierellia</taxon>
        <taxon>Sedimentibacter</taxon>
    </lineage>
</organism>